<evidence type="ECO:0000313" key="1">
    <source>
        <dbReference type="EMBL" id="KAJ9575201.1"/>
    </source>
</evidence>
<gene>
    <name evidence="1" type="ORF">L9F63_025848</name>
</gene>
<dbReference type="EMBL" id="JASPKZ010010141">
    <property type="protein sequence ID" value="KAJ9575201.1"/>
    <property type="molecule type" value="Genomic_DNA"/>
</dbReference>
<name>A0AAD8E341_DIPPU</name>
<feature type="non-terminal residue" evidence="1">
    <location>
        <position position="96"/>
    </location>
</feature>
<dbReference type="Proteomes" id="UP001233999">
    <property type="component" value="Unassembled WGS sequence"/>
</dbReference>
<keyword evidence="2" id="KW-1185">Reference proteome</keyword>
<protein>
    <submittedName>
        <fullName evidence="1">Uncharacterized protein</fullName>
    </submittedName>
</protein>
<reference evidence="1" key="1">
    <citation type="journal article" date="2023" name="IScience">
        <title>Live-bearing cockroach genome reveals convergent evolutionary mechanisms linked to viviparity in insects and beyond.</title>
        <authorList>
            <person name="Fouks B."/>
            <person name="Harrison M.C."/>
            <person name="Mikhailova A.A."/>
            <person name="Marchal E."/>
            <person name="English S."/>
            <person name="Carruthers M."/>
            <person name="Jennings E.C."/>
            <person name="Chiamaka E.L."/>
            <person name="Frigard R.A."/>
            <person name="Pippel M."/>
            <person name="Attardo G.M."/>
            <person name="Benoit J.B."/>
            <person name="Bornberg-Bauer E."/>
            <person name="Tobe S.S."/>
        </authorList>
    </citation>
    <scope>NUCLEOTIDE SEQUENCE</scope>
    <source>
        <strain evidence="1">Stay&amp;Tobe</strain>
    </source>
</reference>
<evidence type="ECO:0000313" key="2">
    <source>
        <dbReference type="Proteomes" id="UP001233999"/>
    </source>
</evidence>
<sequence length="96" mass="11002">RCHYHRQRPASFRNTSKRSRPLAMLSIIIRNVDSVVARISACATIVTISTVSQLSIFSFGVKAFKETIVYAAFVCLGDHRWHVNVYFLFSFDTFNL</sequence>
<dbReference type="AlphaFoldDB" id="A0AAD8E341"/>
<organism evidence="1 2">
    <name type="scientific">Diploptera punctata</name>
    <name type="common">Pacific beetle cockroach</name>
    <dbReference type="NCBI Taxonomy" id="6984"/>
    <lineage>
        <taxon>Eukaryota</taxon>
        <taxon>Metazoa</taxon>
        <taxon>Ecdysozoa</taxon>
        <taxon>Arthropoda</taxon>
        <taxon>Hexapoda</taxon>
        <taxon>Insecta</taxon>
        <taxon>Pterygota</taxon>
        <taxon>Neoptera</taxon>
        <taxon>Polyneoptera</taxon>
        <taxon>Dictyoptera</taxon>
        <taxon>Blattodea</taxon>
        <taxon>Blaberoidea</taxon>
        <taxon>Blaberidae</taxon>
        <taxon>Diplopterinae</taxon>
        <taxon>Diploptera</taxon>
    </lineage>
</organism>
<proteinExistence type="predicted"/>
<feature type="non-terminal residue" evidence="1">
    <location>
        <position position="1"/>
    </location>
</feature>
<comment type="caution">
    <text evidence="1">The sequence shown here is derived from an EMBL/GenBank/DDBJ whole genome shotgun (WGS) entry which is preliminary data.</text>
</comment>
<reference evidence="1" key="2">
    <citation type="submission" date="2023-05" db="EMBL/GenBank/DDBJ databases">
        <authorList>
            <person name="Fouks B."/>
        </authorList>
    </citation>
    <scope>NUCLEOTIDE SEQUENCE</scope>
    <source>
        <strain evidence="1">Stay&amp;Tobe</strain>
        <tissue evidence="1">Testes</tissue>
    </source>
</reference>
<accession>A0AAD8E341</accession>